<dbReference type="SMART" id="SM00382">
    <property type="entry name" value="AAA"/>
    <property type="match status" value="1"/>
</dbReference>
<name>A0ABR9XAC9_9RHOB</name>
<keyword evidence="3" id="KW-1185">Reference proteome</keyword>
<feature type="domain" description="AAA+ ATPase" evidence="1">
    <location>
        <begin position="48"/>
        <end position="174"/>
    </location>
</feature>
<dbReference type="InterPro" id="IPR049945">
    <property type="entry name" value="AAA_22"/>
</dbReference>
<dbReference type="Proteomes" id="UP000607796">
    <property type="component" value="Unassembled WGS sequence"/>
</dbReference>
<reference evidence="2 3" key="1">
    <citation type="journal article" date="2021" name="Int. J. Syst. Evol. Microbiol.">
        <title>Salipiger mangrovisoli sp. nov., isolated from mangrove soil and the proposal for the reclassification of Paraphaeobacter pallidus as Salipiger pallidus comb. nov.</title>
        <authorList>
            <person name="Du J."/>
            <person name="Liu Y."/>
            <person name="Pei T."/>
            <person name="Deng M.R."/>
            <person name="Zhu H."/>
        </authorList>
    </citation>
    <scope>NUCLEOTIDE SEQUENCE [LARGE SCALE GENOMIC DNA]</scope>
    <source>
        <strain evidence="2 3">6D45A</strain>
    </source>
</reference>
<dbReference type="RefSeq" id="WP_194137711.1">
    <property type="nucleotide sequence ID" value="NZ_JADFFK010000033.1"/>
</dbReference>
<protein>
    <submittedName>
        <fullName evidence="2">AAA family ATPase</fullName>
    </submittedName>
</protein>
<dbReference type="InterPro" id="IPR027417">
    <property type="entry name" value="P-loop_NTPase"/>
</dbReference>
<dbReference type="InterPro" id="IPR052026">
    <property type="entry name" value="ExeA_AAA_ATPase_DNA-bind"/>
</dbReference>
<dbReference type="InterPro" id="IPR003593">
    <property type="entry name" value="AAA+_ATPase"/>
</dbReference>
<dbReference type="Gene3D" id="3.40.50.300">
    <property type="entry name" value="P-loop containing nucleotide triphosphate hydrolases"/>
    <property type="match status" value="1"/>
</dbReference>
<dbReference type="SUPFAM" id="SSF52540">
    <property type="entry name" value="P-loop containing nucleoside triphosphate hydrolases"/>
    <property type="match status" value="1"/>
</dbReference>
<evidence type="ECO:0000313" key="3">
    <source>
        <dbReference type="Proteomes" id="UP000607796"/>
    </source>
</evidence>
<organism evidence="2 3">
    <name type="scientific">Salipiger mangrovisoli</name>
    <dbReference type="NCBI Taxonomy" id="2865933"/>
    <lineage>
        <taxon>Bacteria</taxon>
        <taxon>Pseudomonadati</taxon>
        <taxon>Pseudomonadota</taxon>
        <taxon>Alphaproteobacteria</taxon>
        <taxon>Rhodobacterales</taxon>
        <taxon>Roseobacteraceae</taxon>
        <taxon>Salipiger</taxon>
    </lineage>
</organism>
<dbReference type="EMBL" id="JADFFK010000033">
    <property type="protein sequence ID" value="MBE9640441.1"/>
    <property type="molecule type" value="Genomic_DNA"/>
</dbReference>
<accession>A0ABR9XAC9</accession>
<gene>
    <name evidence="2" type="ORF">IQ782_26660</name>
</gene>
<evidence type="ECO:0000259" key="1">
    <source>
        <dbReference type="SMART" id="SM00382"/>
    </source>
</evidence>
<comment type="caution">
    <text evidence="2">The sequence shown here is derived from an EMBL/GenBank/DDBJ whole genome shotgun (WGS) entry which is preliminary data.</text>
</comment>
<sequence length="302" mass="33780">MSFNFDIYTGHFGLTKKPFTLVPDPDFVFWSRAHLKAKAILEYGLVNRSPITMVTGEIGSGKTTLLRHMLSKSSDELTIGLIANAAASDRADLMRLVLHALGQPVGETVVSYAALYHQLEALLVEEYGQGRRVVLIFDEAQNLDRDALEHLRMLTNINFADHELVQMVLFGQPELRDMVMRPDMRQLAQRISANVFLPSLSEADVRAYIEHRLGVAGAKRRLFDLDTMPLIFEITGGTPRLVNQLCDFALLYAFVDETPTVTPATIRRILEDELFLCADRGQPLRLVRPAGLAATRGTDDIN</sequence>
<dbReference type="PANTHER" id="PTHR35894">
    <property type="entry name" value="GENERAL SECRETION PATHWAY PROTEIN A-RELATED"/>
    <property type="match status" value="1"/>
</dbReference>
<proteinExistence type="predicted"/>
<dbReference type="Pfam" id="PF13401">
    <property type="entry name" value="AAA_22"/>
    <property type="match status" value="1"/>
</dbReference>
<dbReference type="PANTHER" id="PTHR35894:SF1">
    <property type="entry name" value="PHOSPHORIBULOKINASE _ URIDINE KINASE FAMILY"/>
    <property type="match status" value="1"/>
</dbReference>
<evidence type="ECO:0000313" key="2">
    <source>
        <dbReference type="EMBL" id="MBE9640441.1"/>
    </source>
</evidence>